<sequence length="312" mass="34147">MKAIIIDQYGDADQLKEKDEIPIPEIKDNQVLVEMHATSINPIDWKLREGYLQEGLPFEFPIILGWDAAGVIKQIGKNVTAFQVGDEVFARPDLTPNGTYAAYTAVDEELLAMKPKNISFEEAAAVPLAGLTAWQCLVNFSEIKEGEKVLIHAGSGGVGSMAIQIAKSFGAYVASTASGKNETFLKELGVDHCINYKEEDFEDVLQDYDIVVDTLGGEILNKSFQVLKEGGRLVSIAGKPDEKLAKQKGVKAGSLWLEPDGKELAELGKLMEDGKLKPYIGHTFPLTENGLKEAHRLSETHHAKGKIVIQIK</sequence>
<reference evidence="3" key="1">
    <citation type="submission" date="2022-07" db="EMBL/GenBank/DDBJ databases">
        <title>FELIX.</title>
        <authorList>
            <person name="Wan K.H."/>
            <person name="Park S."/>
            <person name="Lawrence Q."/>
            <person name="Eichenberger J.P."/>
            <person name="Booth B.W."/>
            <person name="Piaggio A.J."/>
            <person name="Chandler J.C."/>
            <person name="Franklin A.B."/>
            <person name="Celniker S.E."/>
        </authorList>
    </citation>
    <scope>NUCLEOTIDE SEQUENCE</scope>
    <source>
        <strain evidence="3">QA-1986 374</strain>
    </source>
</reference>
<dbReference type="SMART" id="SM00829">
    <property type="entry name" value="PKS_ER"/>
    <property type="match status" value="1"/>
</dbReference>
<dbReference type="InterPro" id="IPR013154">
    <property type="entry name" value="ADH-like_N"/>
</dbReference>
<dbReference type="Proteomes" id="UP001059773">
    <property type="component" value="Chromosome"/>
</dbReference>
<feature type="domain" description="Enoyl reductase (ER)" evidence="2">
    <location>
        <begin position="10"/>
        <end position="309"/>
    </location>
</feature>
<gene>
    <name evidence="3" type="ORF">NP439_13795</name>
</gene>
<dbReference type="Pfam" id="PF13602">
    <property type="entry name" value="ADH_zinc_N_2"/>
    <property type="match status" value="1"/>
</dbReference>
<organism evidence="3 4">
    <name type="scientific">Oceanobacillus jeddahense</name>
    <dbReference type="NCBI Taxonomy" id="1462527"/>
    <lineage>
        <taxon>Bacteria</taxon>
        <taxon>Bacillati</taxon>
        <taxon>Bacillota</taxon>
        <taxon>Bacilli</taxon>
        <taxon>Bacillales</taxon>
        <taxon>Bacillaceae</taxon>
        <taxon>Oceanobacillus</taxon>
    </lineage>
</organism>
<evidence type="ECO:0000259" key="2">
    <source>
        <dbReference type="SMART" id="SM00829"/>
    </source>
</evidence>
<dbReference type="PANTHER" id="PTHR11695">
    <property type="entry name" value="ALCOHOL DEHYDROGENASE RELATED"/>
    <property type="match status" value="1"/>
</dbReference>
<dbReference type="InterPro" id="IPR011032">
    <property type="entry name" value="GroES-like_sf"/>
</dbReference>
<dbReference type="InterPro" id="IPR020843">
    <property type="entry name" value="ER"/>
</dbReference>
<accession>A0ABY5JR84</accession>
<dbReference type="CDD" id="cd05289">
    <property type="entry name" value="MDR_like_2"/>
    <property type="match status" value="1"/>
</dbReference>
<dbReference type="RefSeq" id="WP_256706565.1">
    <property type="nucleotide sequence ID" value="NZ_CP101914.1"/>
</dbReference>
<dbReference type="InterPro" id="IPR002364">
    <property type="entry name" value="Quin_OxRdtase/zeta-crystal_CS"/>
</dbReference>
<keyword evidence="1" id="KW-0560">Oxidoreductase</keyword>
<keyword evidence="4" id="KW-1185">Reference proteome</keyword>
<protein>
    <submittedName>
        <fullName evidence="3">NADP-dependent oxidoreductase</fullName>
    </submittedName>
</protein>
<dbReference type="Gene3D" id="3.90.180.10">
    <property type="entry name" value="Medium-chain alcohol dehydrogenases, catalytic domain"/>
    <property type="match status" value="1"/>
</dbReference>
<evidence type="ECO:0000313" key="3">
    <source>
        <dbReference type="EMBL" id="UUI01134.1"/>
    </source>
</evidence>
<dbReference type="PROSITE" id="PS01162">
    <property type="entry name" value="QOR_ZETA_CRYSTAL"/>
    <property type="match status" value="1"/>
</dbReference>
<dbReference type="InterPro" id="IPR036291">
    <property type="entry name" value="NAD(P)-bd_dom_sf"/>
</dbReference>
<dbReference type="PANTHER" id="PTHR11695:SF294">
    <property type="entry name" value="RETICULON-4-INTERACTING PROTEIN 1, MITOCHONDRIAL"/>
    <property type="match status" value="1"/>
</dbReference>
<dbReference type="Pfam" id="PF08240">
    <property type="entry name" value="ADH_N"/>
    <property type="match status" value="1"/>
</dbReference>
<proteinExistence type="predicted"/>
<dbReference type="InterPro" id="IPR050700">
    <property type="entry name" value="YIM1/Zinc_Alcohol_DH_Fams"/>
</dbReference>
<evidence type="ECO:0000313" key="4">
    <source>
        <dbReference type="Proteomes" id="UP001059773"/>
    </source>
</evidence>
<dbReference type="Gene3D" id="3.40.50.720">
    <property type="entry name" value="NAD(P)-binding Rossmann-like Domain"/>
    <property type="match status" value="1"/>
</dbReference>
<dbReference type="SUPFAM" id="SSF50129">
    <property type="entry name" value="GroES-like"/>
    <property type="match status" value="1"/>
</dbReference>
<dbReference type="EMBL" id="CP101914">
    <property type="protein sequence ID" value="UUI01134.1"/>
    <property type="molecule type" value="Genomic_DNA"/>
</dbReference>
<name>A0ABY5JR84_9BACI</name>
<dbReference type="SUPFAM" id="SSF51735">
    <property type="entry name" value="NAD(P)-binding Rossmann-fold domains"/>
    <property type="match status" value="1"/>
</dbReference>
<evidence type="ECO:0000256" key="1">
    <source>
        <dbReference type="ARBA" id="ARBA00023002"/>
    </source>
</evidence>